<evidence type="ECO:0000313" key="6">
    <source>
        <dbReference type="RefSeq" id="XP_015594439.1"/>
    </source>
</evidence>
<evidence type="ECO:0000313" key="3">
    <source>
        <dbReference type="Proteomes" id="UP000694920"/>
    </source>
</evidence>
<evidence type="ECO:0000313" key="9">
    <source>
        <dbReference type="RefSeq" id="XP_015594442.1"/>
    </source>
</evidence>
<feature type="transmembrane region" description="Helical" evidence="2">
    <location>
        <begin position="140"/>
        <end position="158"/>
    </location>
</feature>
<evidence type="ECO:0000313" key="7">
    <source>
        <dbReference type="RefSeq" id="XP_015594440.1"/>
    </source>
</evidence>
<evidence type="ECO:0000313" key="8">
    <source>
        <dbReference type="RefSeq" id="XP_015594441.1"/>
    </source>
</evidence>
<keyword evidence="2" id="KW-0812">Transmembrane</keyword>
<keyword evidence="3" id="KW-1185">Reference proteome</keyword>
<dbReference type="RefSeq" id="XP_015594439.1">
    <property type="nucleotide sequence ID" value="XM_015738953.2"/>
</dbReference>
<organism evidence="3 4">
    <name type="scientific">Cephus cinctus</name>
    <name type="common">Wheat stem sawfly</name>
    <dbReference type="NCBI Taxonomy" id="211228"/>
    <lineage>
        <taxon>Eukaryota</taxon>
        <taxon>Metazoa</taxon>
        <taxon>Ecdysozoa</taxon>
        <taxon>Arthropoda</taxon>
        <taxon>Hexapoda</taxon>
        <taxon>Insecta</taxon>
        <taxon>Pterygota</taxon>
        <taxon>Neoptera</taxon>
        <taxon>Endopterygota</taxon>
        <taxon>Hymenoptera</taxon>
        <taxon>Cephoidea</taxon>
        <taxon>Cephidae</taxon>
        <taxon>Cephus</taxon>
    </lineage>
</organism>
<protein>
    <submittedName>
        <fullName evidence="4 5">Uncharacterized protein LOC107267356</fullName>
    </submittedName>
</protein>
<evidence type="ECO:0000256" key="2">
    <source>
        <dbReference type="SAM" id="Phobius"/>
    </source>
</evidence>
<keyword evidence="2" id="KW-1133">Transmembrane helix</keyword>
<dbReference type="Proteomes" id="UP000694920">
    <property type="component" value="Unplaced"/>
</dbReference>
<dbReference type="RefSeq" id="XP_015594435.1">
    <property type="nucleotide sequence ID" value="XM_015738949.2"/>
</dbReference>
<reference evidence="4 5" key="1">
    <citation type="submission" date="2025-04" db="UniProtKB">
        <authorList>
            <consortium name="RefSeq"/>
        </authorList>
    </citation>
    <scope>IDENTIFICATION</scope>
</reference>
<dbReference type="RefSeq" id="XP_015594441.1">
    <property type="nucleotide sequence ID" value="XM_015738955.2"/>
</dbReference>
<name>A0AAJ7BVB6_CEPCN</name>
<evidence type="ECO:0000313" key="10">
    <source>
        <dbReference type="RefSeq" id="XP_024940435.1"/>
    </source>
</evidence>
<evidence type="ECO:0000313" key="4">
    <source>
        <dbReference type="RefSeq" id="XP_015594435.1"/>
    </source>
</evidence>
<dbReference type="GeneID" id="107267356"/>
<dbReference type="KEGG" id="ccin:107267356"/>
<evidence type="ECO:0000313" key="5">
    <source>
        <dbReference type="RefSeq" id="XP_015594438.1"/>
    </source>
</evidence>
<gene>
    <name evidence="4 5 6 7 8 9 10" type="primary">LOC107267356</name>
</gene>
<evidence type="ECO:0000256" key="1">
    <source>
        <dbReference type="SAM" id="MobiDB-lite"/>
    </source>
</evidence>
<accession>A0AAJ7BVB6</accession>
<proteinExistence type="predicted"/>
<keyword evidence="2" id="KW-0472">Membrane</keyword>
<sequence length="694" mass="79201">MEGESIDEDDDVVIEGSDLHDALINMGYTDFESAIVARSELPDSLNDFKIKIPSTANPNIYSWLINIYRYVMQDEHSSRKQLQTILQTKPLLDDHRSVIQSLISEHNNTIWSKIFSTLPVVSSTIIIATGILIAKQKSKLALIVGLPALIIAAYTKYIRWSAEKDLKHLVSLENDLYYLSKRLLKIVRHGYRMKVHLKDRESKFTDFGAERLKYVQSLTEIFISTLEHQSIDNYRVSLIVAKCLPSSINSNELVTNFERSTLVTTGEITYSVLKRLYYTYILIQSEMLQLLAIAYNSNTWSGHGKIQEIKLSLIIKSLVDSLTKYSGKLRKVVDEYSNCQLKIIRHEYKGLTGSRWQDLYMHLDLTSHKIQIVYNHIMSILQDIDVYEEIQGLESSFLESLKEKINEVHKKIDTAKSFAETSSLLIARMQNVNQEKLSCDEKSLLIPIMTPDVPVIKDSAPQIMDEVFEEYIKEEYLKSLYEDGDDVLQEKYKLDKSLAKNFMGELKEVLIEKQKSMTERELKALQRMYKNVEVRSAADDVENVDSTDSEIHKNSQLVPKQSQLPVTVKNDILNPGEGEGEGRKYHKPVSLPRKRQEVPPSELRNWADNPQISETHAKLPENLNSSRDIAVPPIPPPLPPAANNEDVEKCPLAILALNTRVHAFFNLSEETFVGSGENSEEELVDIELDNISVL</sequence>
<feature type="region of interest" description="Disordered" evidence="1">
    <location>
        <begin position="573"/>
        <end position="607"/>
    </location>
</feature>
<dbReference type="RefSeq" id="XP_015594438.1">
    <property type="nucleotide sequence ID" value="XM_015738952.2"/>
</dbReference>
<dbReference type="AlphaFoldDB" id="A0AAJ7BVB6"/>
<dbReference type="RefSeq" id="XP_015594442.1">
    <property type="nucleotide sequence ID" value="XM_015738956.2"/>
</dbReference>
<dbReference type="RefSeq" id="XP_024940435.1">
    <property type="nucleotide sequence ID" value="XM_025084667.1"/>
</dbReference>
<dbReference type="RefSeq" id="XP_015594440.1">
    <property type="nucleotide sequence ID" value="XM_015738954.2"/>
</dbReference>
<feature type="transmembrane region" description="Helical" evidence="2">
    <location>
        <begin position="114"/>
        <end position="134"/>
    </location>
</feature>